<sequence>MSIPSIPPSRSELRRLIAPCGLYCGGCLAFAGGAIRNHARALRDLLGPSFAAYAKRLAPMSPALEGYADFSALLEYLAKGACTGCREGGCLLEGCGVRACAAAHEVDFCGQCPEFPCASPKLPKPLVERWRKNGEILHEKGPAAFLELARSRPRYP</sequence>
<organism evidence="1 2">
    <name type="scientific">Humidesulfovibrio mexicanus</name>
    <dbReference type="NCBI Taxonomy" id="147047"/>
    <lineage>
        <taxon>Bacteria</taxon>
        <taxon>Pseudomonadati</taxon>
        <taxon>Thermodesulfobacteriota</taxon>
        <taxon>Desulfovibrionia</taxon>
        <taxon>Desulfovibrionales</taxon>
        <taxon>Desulfovibrionaceae</taxon>
        <taxon>Humidesulfovibrio</taxon>
    </lineage>
</organism>
<proteinExistence type="predicted"/>
<dbReference type="Pfam" id="PF12675">
    <property type="entry name" value="DUF3795"/>
    <property type="match status" value="1"/>
</dbReference>
<keyword evidence="2" id="KW-1185">Reference proteome</keyword>
<dbReference type="OrthoDB" id="166000at2"/>
<evidence type="ECO:0008006" key="3">
    <source>
        <dbReference type="Google" id="ProtNLM"/>
    </source>
</evidence>
<dbReference type="RefSeq" id="WP_089273728.1">
    <property type="nucleotide sequence ID" value="NZ_FZOC01000003.1"/>
</dbReference>
<dbReference type="EMBL" id="FZOC01000003">
    <property type="protein sequence ID" value="SNR88551.1"/>
    <property type="molecule type" value="Genomic_DNA"/>
</dbReference>
<name>A0A238ZZT9_9BACT</name>
<dbReference type="Proteomes" id="UP000198324">
    <property type="component" value="Unassembled WGS sequence"/>
</dbReference>
<gene>
    <name evidence="1" type="ORF">SAMN04488503_1715</name>
</gene>
<dbReference type="AlphaFoldDB" id="A0A238ZZT9"/>
<evidence type="ECO:0000313" key="1">
    <source>
        <dbReference type="EMBL" id="SNR88551.1"/>
    </source>
</evidence>
<dbReference type="InterPro" id="IPR024227">
    <property type="entry name" value="DUF3795"/>
</dbReference>
<accession>A0A238ZZT9</accession>
<reference evidence="1 2" key="1">
    <citation type="submission" date="2017-06" db="EMBL/GenBank/DDBJ databases">
        <authorList>
            <person name="Kim H.J."/>
            <person name="Triplett B.A."/>
        </authorList>
    </citation>
    <scope>NUCLEOTIDE SEQUENCE [LARGE SCALE GENOMIC DNA]</scope>
    <source>
        <strain evidence="1 2">DSM 13116</strain>
    </source>
</reference>
<protein>
    <recommendedName>
        <fullName evidence="3">DUF3795 domain-containing protein</fullName>
    </recommendedName>
</protein>
<evidence type="ECO:0000313" key="2">
    <source>
        <dbReference type="Proteomes" id="UP000198324"/>
    </source>
</evidence>